<reference evidence="4" key="3">
    <citation type="journal article" date="2005" name="Nature">
        <title>The map-based sequence of the rice genome.</title>
        <authorList>
            <consortium name="International rice genome sequencing project (IRGSP)"/>
            <person name="Matsumoto T."/>
            <person name="Wu J."/>
            <person name="Kanamori H."/>
            <person name="Katayose Y."/>
            <person name="Fujisawa M."/>
            <person name="Namiki N."/>
            <person name="Mizuno H."/>
            <person name="Yamamoto K."/>
            <person name="Antonio B.A."/>
            <person name="Baba T."/>
            <person name="Sakata K."/>
            <person name="Nagamura Y."/>
            <person name="Aoki H."/>
            <person name="Arikawa K."/>
            <person name="Arita K."/>
            <person name="Bito T."/>
            <person name="Chiden Y."/>
            <person name="Fujitsuka N."/>
            <person name="Fukunaka R."/>
            <person name="Hamada M."/>
            <person name="Harada C."/>
            <person name="Hayashi A."/>
            <person name="Hijishita S."/>
            <person name="Honda M."/>
            <person name="Hosokawa S."/>
            <person name="Ichikawa Y."/>
            <person name="Idonuma A."/>
            <person name="Iijima M."/>
            <person name="Ikeda M."/>
            <person name="Ikeno M."/>
            <person name="Ito K."/>
            <person name="Ito S."/>
            <person name="Ito T."/>
            <person name="Ito Y."/>
            <person name="Ito Y."/>
            <person name="Iwabuchi A."/>
            <person name="Kamiya K."/>
            <person name="Karasawa W."/>
            <person name="Kurita K."/>
            <person name="Katagiri S."/>
            <person name="Kikuta A."/>
            <person name="Kobayashi H."/>
            <person name="Kobayashi N."/>
            <person name="Machita K."/>
            <person name="Maehara T."/>
            <person name="Masukawa M."/>
            <person name="Mizubayashi T."/>
            <person name="Mukai Y."/>
            <person name="Nagasaki H."/>
            <person name="Nagata Y."/>
            <person name="Naito S."/>
            <person name="Nakashima M."/>
            <person name="Nakama Y."/>
            <person name="Nakamichi Y."/>
            <person name="Nakamura M."/>
            <person name="Meguro A."/>
            <person name="Negishi M."/>
            <person name="Ohta I."/>
            <person name="Ohta T."/>
            <person name="Okamoto M."/>
            <person name="Ono N."/>
            <person name="Saji S."/>
            <person name="Sakaguchi M."/>
            <person name="Sakai K."/>
            <person name="Shibata M."/>
            <person name="Shimokawa T."/>
            <person name="Song J."/>
            <person name="Takazaki Y."/>
            <person name="Terasawa K."/>
            <person name="Tsugane M."/>
            <person name="Tsuji K."/>
            <person name="Ueda S."/>
            <person name="Waki K."/>
            <person name="Yamagata H."/>
            <person name="Yamamoto M."/>
            <person name="Yamamoto S."/>
            <person name="Yamane H."/>
            <person name="Yoshiki S."/>
            <person name="Yoshihara R."/>
            <person name="Yukawa K."/>
            <person name="Zhong H."/>
            <person name="Yano M."/>
            <person name="Yuan Q."/>
            <person name="Ouyang S."/>
            <person name="Liu J."/>
            <person name="Jones K.M."/>
            <person name="Gansberger K."/>
            <person name="Moffat K."/>
            <person name="Hill J."/>
            <person name="Bera J."/>
            <person name="Fadrosh D."/>
            <person name="Jin S."/>
            <person name="Johri S."/>
            <person name="Kim M."/>
            <person name="Overton L."/>
            <person name="Reardon M."/>
            <person name="Tsitrin T."/>
            <person name="Vuong H."/>
            <person name="Weaver B."/>
            <person name="Ciecko A."/>
            <person name="Tallon L."/>
            <person name="Jackson J."/>
            <person name="Pai G."/>
            <person name="Aken S.V."/>
            <person name="Utterback T."/>
            <person name="Reidmuller S."/>
            <person name="Feldblyum T."/>
            <person name="Hsiao J."/>
            <person name="Zismann V."/>
            <person name="Iobst S."/>
            <person name="de Vazeille A.R."/>
            <person name="Buell C.R."/>
            <person name="Ying K."/>
            <person name="Li Y."/>
            <person name="Lu T."/>
            <person name="Huang Y."/>
            <person name="Zhao Q."/>
            <person name="Feng Q."/>
            <person name="Zhang L."/>
            <person name="Zhu J."/>
            <person name="Weng Q."/>
            <person name="Mu J."/>
            <person name="Lu Y."/>
            <person name="Fan D."/>
            <person name="Liu Y."/>
            <person name="Guan J."/>
            <person name="Zhang Y."/>
            <person name="Yu S."/>
            <person name="Liu X."/>
            <person name="Zhang Y."/>
            <person name="Hong G."/>
            <person name="Han B."/>
            <person name="Choisne N."/>
            <person name="Demange N."/>
            <person name="Orjeda G."/>
            <person name="Samain S."/>
            <person name="Cattolico L."/>
            <person name="Pelletier E."/>
            <person name="Couloux A."/>
            <person name="Segurens B."/>
            <person name="Wincker P."/>
            <person name="D'Hont A."/>
            <person name="Scarpelli C."/>
            <person name="Weissenbach J."/>
            <person name="Salanoubat M."/>
            <person name="Quetier F."/>
            <person name="Yu Y."/>
            <person name="Kim H.R."/>
            <person name="Rambo T."/>
            <person name="Currie J."/>
            <person name="Collura K."/>
            <person name="Luo M."/>
            <person name="Yang T."/>
            <person name="Ammiraju J.S.S."/>
            <person name="Engler F."/>
            <person name="Soderlund C."/>
            <person name="Wing R.A."/>
            <person name="Palmer L.E."/>
            <person name="de la Bastide M."/>
            <person name="Spiegel L."/>
            <person name="Nascimento L."/>
            <person name="Zutavern T."/>
            <person name="O'Shaughnessy A."/>
            <person name="Dike S."/>
            <person name="Dedhia N."/>
            <person name="Preston R."/>
            <person name="Balija V."/>
            <person name="McCombie W.R."/>
            <person name="Chow T."/>
            <person name="Chen H."/>
            <person name="Chung M."/>
            <person name="Chen C."/>
            <person name="Shaw J."/>
            <person name="Wu H."/>
            <person name="Hsiao K."/>
            <person name="Chao Y."/>
            <person name="Chu M."/>
            <person name="Cheng C."/>
            <person name="Hour A."/>
            <person name="Lee P."/>
            <person name="Lin S."/>
            <person name="Lin Y."/>
            <person name="Liou J."/>
            <person name="Liu S."/>
            <person name="Hsing Y."/>
            <person name="Raghuvanshi S."/>
            <person name="Mohanty A."/>
            <person name="Bharti A.K."/>
            <person name="Gaur A."/>
            <person name="Gupta V."/>
            <person name="Kumar D."/>
            <person name="Ravi V."/>
            <person name="Vij S."/>
            <person name="Kapur A."/>
            <person name="Khurana P."/>
            <person name="Khurana P."/>
            <person name="Khurana J.P."/>
            <person name="Tyagi A.K."/>
            <person name="Gaikwad K."/>
            <person name="Singh A."/>
            <person name="Dalal V."/>
            <person name="Srivastava S."/>
            <person name="Dixit A."/>
            <person name="Pal A.K."/>
            <person name="Ghazi I.A."/>
            <person name="Yadav M."/>
            <person name="Pandit A."/>
            <person name="Bhargava A."/>
            <person name="Sureshbabu K."/>
            <person name="Batra K."/>
            <person name="Sharma T.R."/>
            <person name="Mohapatra T."/>
            <person name="Singh N.K."/>
            <person name="Messing J."/>
            <person name="Nelson A.B."/>
            <person name="Fuks G."/>
            <person name="Kavchok S."/>
            <person name="Keizer G."/>
            <person name="Linton E."/>
            <person name="Llaca V."/>
            <person name="Song R."/>
            <person name="Tanyolac B."/>
            <person name="Young S."/>
            <person name="Ho-Il K."/>
            <person name="Hahn J.H."/>
            <person name="Sangsakoo G."/>
            <person name="Vanavichit A."/>
            <person name="de Mattos Luiz.A.T."/>
            <person name="Zimmer P.D."/>
            <person name="Malone G."/>
            <person name="Dellagostin O."/>
            <person name="de Oliveira A.C."/>
            <person name="Bevan M."/>
            <person name="Bancroft I."/>
            <person name="Minx P."/>
            <person name="Cordum H."/>
            <person name="Wilson R."/>
            <person name="Cheng Z."/>
            <person name="Jin W."/>
            <person name="Jiang J."/>
            <person name="Leong S.A."/>
            <person name="Iwama H."/>
            <person name="Gojobori T."/>
            <person name="Itoh T."/>
            <person name="Niimura Y."/>
            <person name="Fujii Y."/>
            <person name="Habara T."/>
            <person name="Sakai H."/>
            <person name="Sato Y."/>
            <person name="Wilson G."/>
            <person name="Kumar K."/>
            <person name="McCouch S."/>
            <person name="Juretic N."/>
            <person name="Hoen D."/>
            <person name="Wright S."/>
            <person name="Bruskiewich R."/>
            <person name="Bureau T."/>
            <person name="Miyao A."/>
            <person name="Hirochika H."/>
            <person name="Nishikawa T."/>
            <person name="Kadowaki K."/>
            <person name="Sugiura M."/>
            <person name="Burr B."/>
            <person name="Sasaki T."/>
        </authorList>
    </citation>
    <scope>NUCLEOTIDE SEQUENCE [LARGE SCALE GENOMIC DNA]</scope>
    <source>
        <strain evidence="4">cv. Nipponbare</strain>
    </source>
</reference>
<evidence type="ECO:0000313" key="2">
    <source>
        <dbReference type="EMBL" id="BAD07497.1"/>
    </source>
</evidence>
<reference evidence="3" key="2">
    <citation type="submission" date="2001-09" db="EMBL/GenBank/DDBJ databases">
        <title>Oryza sativa nipponbare(GA3) genomic DNA, chromosome 2, BAC clone:OJ1311_H06.</title>
        <authorList>
            <person name="Sasaki T."/>
            <person name="Matsumoto T."/>
            <person name="Yamamoto K."/>
        </authorList>
    </citation>
    <scope>NUCLEOTIDE SEQUENCE</scope>
</reference>
<evidence type="ECO:0000313" key="3">
    <source>
        <dbReference type="EMBL" id="BAD07779.1"/>
    </source>
</evidence>
<feature type="compositionally biased region" description="Basic residues" evidence="1">
    <location>
        <begin position="1"/>
        <end position="12"/>
    </location>
</feature>
<reference evidence="2" key="1">
    <citation type="submission" date="2001-08" db="EMBL/GenBank/DDBJ databases">
        <title>Oryza sativa nipponbare(GA3) genomic DNA, chromosome 2, BAC clone:OJ1038_A06.</title>
        <authorList>
            <person name="Sasaki T."/>
            <person name="Matsumoto T."/>
            <person name="Yamamoto K."/>
        </authorList>
    </citation>
    <scope>NUCLEOTIDE SEQUENCE</scope>
</reference>
<proteinExistence type="predicted"/>
<evidence type="ECO:0000313" key="4">
    <source>
        <dbReference type="Proteomes" id="UP000000763"/>
    </source>
</evidence>
<dbReference type="Proteomes" id="UP000000763">
    <property type="component" value="Chromosome 2"/>
</dbReference>
<gene>
    <name evidence="2" type="ORF">OJ1038_A06.21</name>
    <name evidence="3" type="ORF">OJ1311_H06.31</name>
</gene>
<sequence length="79" mass="8591">MDGDRRRRRWRRMCSPGMDAAEAAGRTTAPLLASGMDGDRRRPGGAGQTTMSDEGPKGKFNYLPLLRANGGQASLHVFQ</sequence>
<dbReference type="AlphaFoldDB" id="Q6ZFX6"/>
<dbReference type="EMBL" id="AP004161">
    <property type="protein sequence ID" value="BAD07779.1"/>
    <property type="molecule type" value="Genomic_DNA"/>
</dbReference>
<organism evidence="3 4">
    <name type="scientific">Oryza sativa subsp. japonica</name>
    <name type="common">Rice</name>
    <dbReference type="NCBI Taxonomy" id="39947"/>
    <lineage>
        <taxon>Eukaryota</taxon>
        <taxon>Viridiplantae</taxon>
        <taxon>Streptophyta</taxon>
        <taxon>Embryophyta</taxon>
        <taxon>Tracheophyta</taxon>
        <taxon>Spermatophyta</taxon>
        <taxon>Magnoliopsida</taxon>
        <taxon>Liliopsida</taxon>
        <taxon>Poales</taxon>
        <taxon>Poaceae</taxon>
        <taxon>BOP clade</taxon>
        <taxon>Oryzoideae</taxon>
        <taxon>Oryzeae</taxon>
        <taxon>Oryzinae</taxon>
        <taxon>Oryza</taxon>
        <taxon>Oryza sativa</taxon>
    </lineage>
</organism>
<accession>Q6ZFX6</accession>
<reference evidence="4" key="4">
    <citation type="journal article" date="2008" name="Nucleic Acids Res.">
        <title>The rice annotation project database (RAP-DB): 2008 update.</title>
        <authorList>
            <consortium name="The rice annotation project (RAP)"/>
        </authorList>
    </citation>
    <scope>GENOME REANNOTATION</scope>
    <source>
        <strain evidence="4">cv. Nipponbare</strain>
    </source>
</reference>
<name>Q6ZFX6_ORYSJ</name>
<feature type="region of interest" description="Disordered" evidence="1">
    <location>
        <begin position="1"/>
        <end position="58"/>
    </location>
</feature>
<protein>
    <submittedName>
        <fullName evidence="3">Uncharacterized protein</fullName>
    </submittedName>
</protein>
<evidence type="ECO:0000256" key="1">
    <source>
        <dbReference type="SAM" id="MobiDB-lite"/>
    </source>
</evidence>
<dbReference type="EMBL" id="AP003983">
    <property type="protein sequence ID" value="BAD07497.1"/>
    <property type="molecule type" value="Genomic_DNA"/>
</dbReference>